<reference evidence="1 2" key="1">
    <citation type="submission" date="2016-10" db="EMBL/GenBank/DDBJ databases">
        <authorList>
            <person name="de Groot N.N."/>
        </authorList>
    </citation>
    <scope>NUCLEOTIDE SEQUENCE [LARGE SCALE GENOMIC DNA]</scope>
    <source>
        <strain evidence="1 2">DSM 19073</strain>
    </source>
</reference>
<proteinExistence type="predicted"/>
<gene>
    <name evidence="1" type="ORF">SAMN04488095_3730</name>
</gene>
<dbReference type="RefSeq" id="WP_092784632.1">
    <property type="nucleotide sequence ID" value="NZ_FORA01000007.1"/>
</dbReference>
<sequence length="245" mass="25937">MANSKRRIVGVALAIAMVAVVVLRTKPDGDVVALRLGDNAYAVQQATGFPLGYPSQADGLSPVGGSRADVEATLDFGVLTLTCTGAYLEVFRTGDVVSGGRVFCPLDGSDGEPVSVLRDRAAAAFAWDRAEDFTASPRRAVPYGKTVAEAYGYLQSMDMTGTVMRVPLASWRQDRGLYLELNATRHARMGGVPSYEVSFSWSPPCLSTIHAAQLASTRGGATDKARADRAEAQVAEFCPDLPGSD</sequence>
<dbReference type="Proteomes" id="UP000199110">
    <property type="component" value="Unassembled WGS sequence"/>
</dbReference>
<keyword evidence="2" id="KW-1185">Reference proteome</keyword>
<accession>A0A1I3UGT2</accession>
<evidence type="ECO:0000313" key="2">
    <source>
        <dbReference type="Proteomes" id="UP000199110"/>
    </source>
</evidence>
<protein>
    <submittedName>
        <fullName evidence="1">Uncharacterized protein</fullName>
    </submittedName>
</protein>
<dbReference type="EMBL" id="FORA01000007">
    <property type="protein sequence ID" value="SFJ80997.1"/>
    <property type="molecule type" value="Genomic_DNA"/>
</dbReference>
<evidence type="ECO:0000313" key="1">
    <source>
        <dbReference type="EMBL" id="SFJ80997.1"/>
    </source>
</evidence>
<name>A0A1I3UGT2_9RHOB</name>
<organism evidence="1 2">
    <name type="scientific">Jannaschia pohangensis</name>
    <dbReference type="NCBI Taxonomy" id="390807"/>
    <lineage>
        <taxon>Bacteria</taxon>
        <taxon>Pseudomonadati</taxon>
        <taxon>Pseudomonadota</taxon>
        <taxon>Alphaproteobacteria</taxon>
        <taxon>Rhodobacterales</taxon>
        <taxon>Roseobacteraceae</taxon>
        <taxon>Jannaschia</taxon>
    </lineage>
</organism>
<dbReference type="AlphaFoldDB" id="A0A1I3UGT2"/>